<dbReference type="eggNOG" id="COG1047">
    <property type="taxonomic scope" value="Bacteria"/>
</dbReference>
<evidence type="ECO:0000256" key="8">
    <source>
        <dbReference type="ARBA" id="ARBA00037071"/>
    </source>
</evidence>
<comment type="similarity">
    <text evidence="3 10">Belongs to the FKBP-type PPIase family.</text>
</comment>
<dbReference type="InterPro" id="IPR001179">
    <property type="entry name" value="PPIase_FKBP_dom"/>
</dbReference>
<evidence type="ECO:0000313" key="12">
    <source>
        <dbReference type="EMBL" id="ACV67731.1"/>
    </source>
</evidence>
<dbReference type="PANTHER" id="PTHR47861">
    <property type="entry name" value="FKBP-TYPE PEPTIDYL-PROLYL CIS-TRANS ISOMERASE SLYD"/>
    <property type="match status" value="1"/>
</dbReference>
<gene>
    <name evidence="12" type="ordered locus">Dret_0434</name>
</gene>
<dbReference type="PROSITE" id="PS50059">
    <property type="entry name" value="FKBP_PPIASE"/>
    <property type="match status" value="1"/>
</dbReference>
<evidence type="ECO:0000256" key="2">
    <source>
        <dbReference type="ARBA" id="ARBA00004496"/>
    </source>
</evidence>
<evidence type="ECO:0000256" key="4">
    <source>
        <dbReference type="ARBA" id="ARBA00022490"/>
    </source>
</evidence>
<comment type="subcellular location">
    <subcellularLocation>
        <location evidence="2">Cytoplasm</location>
    </subcellularLocation>
</comment>
<evidence type="ECO:0000256" key="10">
    <source>
        <dbReference type="RuleBase" id="RU003915"/>
    </source>
</evidence>
<dbReference type="Proteomes" id="UP000001052">
    <property type="component" value="Chromosome"/>
</dbReference>
<organism evidence="12 13">
    <name type="scientific">Desulfohalobium retbaense (strain ATCC 49708 / DSM 5692 / JCM 16813 / HR100)</name>
    <dbReference type="NCBI Taxonomy" id="485915"/>
    <lineage>
        <taxon>Bacteria</taxon>
        <taxon>Pseudomonadati</taxon>
        <taxon>Thermodesulfobacteriota</taxon>
        <taxon>Desulfovibrionia</taxon>
        <taxon>Desulfovibrionales</taxon>
        <taxon>Desulfohalobiaceae</taxon>
        <taxon>Desulfohalobium</taxon>
    </lineage>
</organism>
<dbReference type="GO" id="GO:0003755">
    <property type="term" value="F:peptidyl-prolyl cis-trans isomerase activity"/>
    <property type="evidence" value="ECO:0007669"/>
    <property type="project" value="UniProtKB-UniRule"/>
</dbReference>
<accession>C8X0A6</accession>
<reference evidence="13" key="1">
    <citation type="submission" date="2009-09" db="EMBL/GenBank/DDBJ databases">
        <title>The complete chromosome of Desulfohalobium retbaense DSM 5692.</title>
        <authorList>
            <consortium name="US DOE Joint Genome Institute (JGI-PGF)"/>
            <person name="Lucas S."/>
            <person name="Copeland A."/>
            <person name="Lapidus A."/>
            <person name="Glavina del Rio T."/>
            <person name="Dalin E."/>
            <person name="Tice H."/>
            <person name="Bruce D."/>
            <person name="Goodwin L."/>
            <person name="Pitluck S."/>
            <person name="Kyrpides N."/>
            <person name="Mavromatis K."/>
            <person name="Ivanova N."/>
            <person name="Mikhailova N."/>
            <person name="Munk A.C."/>
            <person name="Brettin T."/>
            <person name="Detter J.C."/>
            <person name="Han C."/>
            <person name="Tapia R."/>
            <person name="Larimer F."/>
            <person name="Land M."/>
            <person name="Hauser L."/>
            <person name="Markowitz V."/>
            <person name="Cheng J.-F."/>
            <person name="Hugenholtz P."/>
            <person name="Woyke T."/>
            <person name="Wu D."/>
            <person name="Spring S."/>
            <person name="Klenk H.-P."/>
            <person name="Eisen J.A."/>
        </authorList>
    </citation>
    <scope>NUCLEOTIDE SEQUENCE [LARGE SCALE GENOMIC DNA]</scope>
    <source>
        <strain evidence="13">DSM 5692</strain>
    </source>
</reference>
<evidence type="ECO:0000256" key="1">
    <source>
        <dbReference type="ARBA" id="ARBA00000971"/>
    </source>
</evidence>
<dbReference type="EC" id="5.2.1.8" evidence="10"/>
<keyword evidence="5 9" id="KW-0697">Rotamase</keyword>
<comment type="catalytic activity">
    <reaction evidence="1 9 10">
        <text>[protein]-peptidylproline (omega=180) = [protein]-peptidylproline (omega=0)</text>
        <dbReference type="Rhea" id="RHEA:16237"/>
        <dbReference type="Rhea" id="RHEA-COMP:10747"/>
        <dbReference type="Rhea" id="RHEA-COMP:10748"/>
        <dbReference type="ChEBI" id="CHEBI:83833"/>
        <dbReference type="ChEBI" id="CHEBI:83834"/>
        <dbReference type="EC" id="5.2.1.8"/>
    </reaction>
</comment>
<dbReference type="HOGENOM" id="CLU_098197_2_1_7"/>
<evidence type="ECO:0000256" key="3">
    <source>
        <dbReference type="ARBA" id="ARBA00006577"/>
    </source>
</evidence>
<keyword evidence="13" id="KW-1185">Reference proteome</keyword>
<dbReference type="EMBL" id="CP001734">
    <property type="protein sequence ID" value="ACV67731.1"/>
    <property type="molecule type" value="Genomic_DNA"/>
</dbReference>
<evidence type="ECO:0000256" key="5">
    <source>
        <dbReference type="ARBA" id="ARBA00023110"/>
    </source>
</evidence>
<dbReference type="OrthoDB" id="9808891at2"/>
<keyword evidence="6" id="KW-0143">Chaperone</keyword>
<sequence>MRTAQQGDKVRVHYKGTLNDGTVFDDSSEREPLEFTLGENQIIPGFESAVTGMEIGENKAVAVDPDEAYGQTRDELFIEVPKEEITAQLEPELGMVLEVTLNDGNKAHVTVSEIGEEKVVLDANHPLAGKTLNFDLTLQEIVE</sequence>
<dbReference type="Gene3D" id="3.10.50.40">
    <property type="match status" value="1"/>
</dbReference>
<dbReference type="GO" id="GO:0042026">
    <property type="term" value="P:protein refolding"/>
    <property type="evidence" value="ECO:0007669"/>
    <property type="project" value="UniProtKB-ARBA"/>
</dbReference>
<reference evidence="12 13" key="2">
    <citation type="journal article" date="2010" name="Stand. Genomic Sci.">
        <title>Complete genome sequence of Desulfohalobium retbaense type strain (HR(100)).</title>
        <authorList>
            <person name="Spring S."/>
            <person name="Nolan M."/>
            <person name="Lapidus A."/>
            <person name="Glavina Del Rio T."/>
            <person name="Copeland A."/>
            <person name="Tice H."/>
            <person name="Cheng J.F."/>
            <person name="Lucas S."/>
            <person name="Land M."/>
            <person name="Chen F."/>
            <person name="Bruce D."/>
            <person name="Goodwin L."/>
            <person name="Pitluck S."/>
            <person name="Ivanova N."/>
            <person name="Mavromatis K."/>
            <person name="Mikhailova N."/>
            <person name="Pati A."/>
            <person name="Chen A."/>
            <person name="Palaniappan K."/>
            <person name="Hauser L."/>
            <person name="Chang Y.J."/>
            <person name="Jeffries C.D."/>
            <person name="Munk C."/>
            <person name="Kiss H."/>
            <person name="Chain P."/>
            <person name="Han C."/>
            <person name="Brettin T."/>
            <person name="Detter J.C."/>
            <person name="Schuler E."/>
            <person name="Goker M."/>
            <person name="Rohde M."/>
            <person name="Bristow J."/>
            <person name="Eisen J.A."/>
            <person name="Markowitz V."/>
            <person name="Hugenholtz P."/>
            <person name="Kyrpides N.C."/>
            <person name="Klenk H.P."/>
        </authorList>
    </citation>
    <scope>NUCLEOTIDE SEQUENCE [LARGE SCALE GENOMIC DNA]</scope>
    <source>
        <strain evidence="12 13">DSM 5692</strain>
    </source>
</reference>
<keyword evidence="7 9" id="KW-0413">Isomerase</keyword>
<dbReference type="RefSeq" id="WP_015750889.1">
    <property type="nucleotide sequence ID" value="NC_013223.1"/>
</dbReference>
<name>C8X0A6_DESRD</name>
<comment type="function">
    <text evidence="8">Also involved in hydrogenase metallocenter assembly, probably by participating in the nickel insertion step. This function in hydrogenase biosynthesis requires chaperone activity and the presence of the metal-binding domain, but not PPIase activity.</text>
</comment>
<protein>
    <recommendedName>
        <fullName evidence="10">Peptidyl-prolyl cis-trans isomerase</fullName>
        <ecNumber evidence="10">5.2.1.8</ecNumber>
    </recommendedName>
</protein>
<evidence type="ECO:0000256" key="9">
    <source>
        <dbReference type="PROSITE-ProRule" id="PRU00277"/>
    </source>
</evidence>
<dbReference type="AlphaFoldDB" id="C8X0A6"/>
<dbReference type="STRING" id="485915.Dret_0434"/>
<dbReference type="InterPro" id="IPR046357">
    <property type="entry name" value="PPIase_dom_sf"/>
</dbReference>
<dbReference type="PANTHER" id="PTHR47861:SF3">
    <property type="entry name" value="FKBP-TYPE PEPTIDYL-PROLYL CIS-TRANS ISOMERASE SLYD"/>
    <property type="match status" value="1"/>
</dbReference>
<proteinExistence type="inferred from homology"/>
<evidence type="ECO:0000256" key="6">
    <source>
        <dbReference type="ARBA" id="ARBA00023186"/>
    </source>
</evidence>
<dbReference type="SUPFAM" id="SSF54534">
    <property type="entry name" value="FKBP-like"/>
    <property type="match status" value="1"/>
</dbReference>
<feature type="domain" description="PPIase FKBP-type" evidence="11">
    <location>
        <begin position="7"/>
        <end position="105"/>
    </location>
</feature>
<evidence type="ECO:0000259" key="11">
    <source>
        <dbReference type="PROSITE" id="PS50059"/>
    </source>
</evidence>
<dbReference type="KEGG" id="drt:Dret_0434"/>
<evidence type="ECO:0000256" key="7">
    <source>
        <dbReference type="ARBA" id="ARBA00023235"/>
    </source>
</evidence>
<evidence type="ECO:0000313" key="13">
    <source>
        <dbReference type="Proteomes" id="UP000001052"/>
    </source>
</evidence>
<dbReference type="GO" id="GO:0005737">
    <property type="term" value="C:cytoplasm"/>
    <property type="evidence" value="ECO:0007669"/>
    <property type="project" value="UniProtKB-SubCell"/>
</dbReference>
<keyword evidence="4" id="KW-0963">Cytoplasm</keyword>
<dbReference type="Pfam" id="PF00254">
    <property type="entry name" value="FKBP_C"/>
    <property type="match status" value="1"/>
</dbReference>